<dbReference type="EMBL" id="BQNB010021722">
    <property type="protein sequence ID" value="GJU09373.1"/>
    <property type="molecule type" value="Genomic_DNA"/>
</dbReference>
<dbReference type="PANTHER" id="PTHR11439">
    <property type="entry name" value="GAG-POL-RELATED RETROTRANSPOSON"/>
    <property type="match status" value="1"/>
</dbReference>
<name>A0ABQ5JD05_9ASTR</name>
<organism evidence="3 4">
    <name type="scientific">Tanacetum coccineum</name>
    <dbReference type="NCBI Taxonomy" id="301880"/>
    <lineage>
        <taxon>Eukaryota</taxon>
        <taxon>Viridiplantae</taxon>
        <taxon>Streptophyta</taxon>
        <taxon>Embryophyta</taxon>
        <taxon>Tracheophyta</taxon>
        <taxon>Spermatophyta</taxon>
        <taxon>Magnoliopsida</taxon>
        <taxon>eudicotyledons</taxon>
        <taxon>Gunneridae</taxon>
        <taxon>Pentapetalae</taxon>
        <taxon>asterids</taxon>
        <taxon>campanulids</taxon>
        <taxon>Asterales</taxon>
        <taxon>Asteraceae</taxon>
        <taxon>Asteroideae</taxon>
        <taxon>Anthemideae</taxon>
        <taxon>Anthemidinae</taxon>
        <taxon>Tanacetum</taxon>
    </lineage>
</organism>
<comment type="caution">
    <text evidence="3">The sequence shown here is derived from an EMBL/GenBank/DDBJ whole genome shotgun (WGS) entry which is preliminary data.</text>
</comment>
<reference evidence="3" key="2">
    <citation type="submission" date="2022-01" db="EMBL/GenBank/DDBJ databases">
        <authorList>
            <person name="Yamashiro T."/>
            <person name="Shiraishi A."/>
            <person name="Satake H."/>
            <person name="Nakayama K."/>
        </authorList>
    </citation>
    <scope>NUCLEOTIDE SEQUENCE</scope>
</reference>
<dbReference type="InterPro" id="IPR013103">
    <property type="entry name" value="RVT_2"/>
</dbReference>
<evidence type="ECO:0000259" key="2">
    <source>
        <dbReference type="Pfam" id="PF07727"/>
    </source>
</evidence>
<gene>
    <name evidence="3" type="ORF">Tco_1131769</name>
</gene>
<proteinExistence type="predicted"/>
<feature type="domain" description="Reverse transcriptase Ty1/copia-type" evidence="2">
    <location>
        <begin position="183"/>
        <end position="249"/>
    </location>
</feature>
<evidence type="ECO:0000313" key="4">
    <source>
        <dbReference type="Proteomes" id="UP001151760"/>
    </source>
</evidence>
<keyword evidence="4" id="KW-1185">Reference proteome</keyword>
<feature type="compositionally biased region" description="Polar residues" evidence="1">
    <location>
        <begin position="1"/>
        <end position="10"/>
    </location>
</feature>
<evidence type="ECO:0000256" key="1">
    <source>
        <dbReference type="SAM" id="MobiDB-lite"/>
    </source>
</evidence>
<dbReference type="Proteomes" id="UP001151760">
    <property type="component" value="Unassembled WGS sequence"/>
</dbReference>
<dbReference type="PANTHER" id="PTHR11439:SF489">
    <property type="entry name" value="RNA-DIRECTED DNA POLYMERASE"/>
    <property type="match status" value="1"/>
</dbReference>
<dbReference type="Pfam" id="PF07727">
    <property type="entry name" value="RVT_2"/>
    <property type="match status" value="1"/>
</dbReference>
<evidence type="ECO:0000313" key="3">
    <source>
        <dbReference type="EMBL" id="GJU09373.1"/>
    </source>
</evidence>
<feature type="region of interest" description="Disordered" evidence="1">
    <location>
        <begin position="1"/>
        <end position="34"/>
    </location>
</feature>
<protein>
    <submittedName>
        <fullName evidence="3">Ribonuclease H-like domain-containing protein</fullName>
    </submittedName>
</protein>
<accession>A0ABQ5JD05</accession>
<sequence length="360" mass="40932">MNSDSSNGEDSANKSHRLNVNPRDRTASGIDPSVIQQEYATLGEGNVTKEKDMPFIQQEGLVLSNSRTDQLGGISTSKDISDDIGTLSDDNENMFEDEDFGIFGVWLFDIGKLGDYVLDKRVKYGIDKTVNYSNPSKENYVFSTSLNKIIDPKTYQEAVKDHRWVEAMNLGMEALNRNMTCVITKLHVGRKLIGCKWVFKVKYKSDGSVKRLKARLVAKGYNQKDGIDYKETFSSVVKIVTIICIISLAEFGMLDSKPCNAPIEYVNVSSKNMLRFVDEDKPLMVHYLSQVMRSPMQSHLKLAFRVLRYLKESHVKGMIFEKNKQFDIKVFVDSDWAKCRITRKFVTGFAVYLVSLKSKK</sequence>
<reference evidence="3" key="1">
    <citation type="journal article" date="2022" name="Int. J. Mol. Sci.">
        <title>Draft Genome of Tanacetum Coccineum: Genomic Comparison of Closely Related Tanacetum-Family Plants.</title>
        <authorList>
            <person name="Yamashiro T."/>
            <person name="Shiraishi A."/>
            <person name="Nakayama K."/>
            <person name="Satake H."/>
        </authorList>
    </citation>
    <scope>NUCLEOTIDE SEQUENCE</scope>
</reference>